<reference evidence="2" key="1">
    <citation type="submission" date="2023-10" db="EMBL/GenBank/DDBJ databases">
        <authorList>
            <person name="Chen Y."/>
            <person name="Shah S."/>
            <person name="Dougan E. K."/>
            <person name="Thang M."/>
            <person name="Chan C."/>
        </authorList>
    </citation>
    <scope>NUCLEOTIDE SEQUENCE [LARGE SCALE GENOMIC DNA]</scope>
</reference>
<organism evidence="2 3">
    <name type="scientific">Prorocentrum cordatum</name>
    <dbReference type="NCBI Taxonomy" id="2364126"/>
    <lineage>
        <taxon>Eukaryota</taxon>
        <taxon>Sar</taxon>
        <taxon>Alveolata</taxon>
        <taxon>Dinophyceae</taxon>
        <taxon>Prorocentrales</taxon>
        <taxon>Prorocentraceae</taxon>
        <taxon>Prorocentrum</taxon>
    </lineage>
</organism>
<feature type="compositionally biased region" description="Basic residues" evidence="1">
    <location>
        <begin position="313"/>
        <end position="324"/>
    </location>
</feature>
<evidence type="ECO:0000313" key="3">
    <source>
        <dbReference type="Proteomes" id="UP001189429"/>
    </source>
</evidence>
<name>A0ABN9XS78_9DINO</name>
<accession>A0ABN9XS78</accession>
<proteinExistence type="predicted"/>
<keyword evidence="3" id="KW-1185">Reference proteome</keyword>
<feature type="region of interest" description="Disordered" evidence="1">
    <location>
        <begin position="241"/>
        <end position="324"/>
    </location>
</feature>
<dbReference type="EMBL" id="CAUYUJ010020948">
    <property type="protein sequence ID" value="CAK0901540.1"/>
    <property type="molecule type" value="Genomic_DNA"/>
</dbReference>
<evidence type="ECO:0000256" key="1">
    <source>
        <dbReference type="SAM" id="MobiDB-lite"/>
    </source>
</evidence>
<protein>
    <submittedName>
        <fullName evidence="2">Uncharacterized protein</fullName>
    </submittedName>
</protein>
<evidence type="ECO:0000313" key="2">
    <source>
        <dbReference type="EMBL" id="CAK0901540.1"/>
    </source>
</evidence>
<comment type="caution">
    <text evidence="2">The sequence shown here is derived from an EMBL/GenBank/DDBJ whole genome shotgun (WGS) entry which is preliminary data.</text>
</comment>
<sequence length="324" mass="35038">MVSVFTFHIHCSFVVKLIPLSVAGALVLVPTVMAEAALAALASAAPAAGDAGMPAAQREVRAPTGLDEVVNLIGRIVIRHDRSLQMLQDLNSVSVLVFHTGPKDKVSAVRKDWRDKKPETGPHPCGHSLRAMIWASLITELKTAHSAHVSTLKAPPVEQPVIDKALAQGRALEELSKQVLSDIETAFFRIQPKFEDPLPEEDPAWVWTLTLSRQAPVEFIKLLAQVADFGSKSKAIRLVHSRSEDGPQIQQLQASVGKGKGKGGGGQTGRKRRRRGTDQEMLIEVVLHAPGPPPLFRAPRGRGEGPLPPRGPRAPRRHGPPPRA</sequence>
<dbReference type="Proteomes" id="UP001189429">
    <property type="component" value="Unassembled WGS sequence"/>
</dbReference>
<gene>
    <name evidence="2" type="ORF">PCOR1329_LOCUS78463</name>
</gene>